<evidence type="ECO:0000256" key="2">
    <source>
        <dbReference type="ARBA" id="ARBA00022692"/>
    </source>
</evidence>
<feature type="transmembrane region" description="Helical" evidence="5">
    <location>
        <begin position="36"/>
        <end position="55"/>
    </location>
</feature>
<dbReference type="SUPFAM" id="SSF161111">
    <property type="entry name" value="Cation efflux protein transmembrane domain-like"/>
    <property type="match status" value="1"/>
</dbReference>
<dbReference type="EMBL" id="CP027059">
    <property type="protein sequence ID" value="UQZ83600.1"/>
    <property type="molecule type" value="Genomic_DNA"/>
</dbReference>
<evidence type="ECO:0000313" key="6">
    <source>
        <dbReference type="EMBL" id="UQZ83600.1"/>
    </source>
</evidence>
<feature type="transmembrane region" description="Helical" evidence="5">
    <location>
        <begin position="91"/>
        <end position="113"/>
    </location>
</feature>
<name>A0ABY4RNK7_9BACL</name>
<dbReference type="InterPro" id="IPR027469">
    <property type="entry name" value="Cation_efflux_TMD_sf"/>
</dbReference>
<evidence type="ECO:0000256" key="4">
    <source>
        <dbReference type="ARBA" id="ARBA00023136"/>
    </source>
</evidence>
<keyword evidence="2 5" id="KW-0812">Transmembrane</keyword>
<dbReference type="InterPro" id="IPR058247">
    <property type="entry name" value="DUF1453"/>
</dbReference>
<proteinExistence type="predicted"/>
<accession>A0ABY4RNK7</accession>
<feature type="transmembrane region" description="Helical" evidence="5">
    <location>
        <begin position="6"/>
        <end position="22"/>
    </location>
</feature>
<comment type="subcellular location">
    <subcellularLocation>
        <location evidence="1">Membrane</location>
        <topology evidence="1">Multi-pass membrane protein</topology>
    </subcellularLocation>
</comment>
<keyword evidence="3 5" id="KW-1133">Transmembrane helix</keyword>
<evidence type="ECO:0008006" key="8">
    <source>
        <dbReference type="Google" id="ProtNLM"/>
    </source>
</evidence>
<evidence type="ECO:0000256" key="1">
    <source>
        <dbReference type="ARBA" id="ARBA00004141"/>
    </source>
</evidence>
<evidence type="ECO:0000256" key="5">
    <source>
        <dbReference type="SAM" id="Phobius"/>
    </source>
</evidence>
<feature type="transmembrane region" description="Helical" evidence="5">
    <location>
        <begin position="141"/>
        <end position="161"/>
    </location>
</feature>
<keyword evidence="7" id="KW-1185">Reference proteome</keyword>
<protein>
    <recommendedName>
        <fullName evidence="8">DUF1453 domain-containing protein</fullName>
    </recommendedName>
</protein>
<evidence type="ECO:0000313" key="7">
    <source>
        <dbReference type="Proteomes" id="UP001057134"/>
    </source>
</evidence>
<dbReference type="RefSeq" id="WP_249865605.1">
    <property type="nucleotide sequence ID" value="NZ_CP027059.1"/>
</dbReference>
<reference evidence="6" key="2">
    <citation type="journal article" date="2021" name="J Anim Sci Technol">
        <title>Complete genome sequence of Paenibacillus konkukensis sp. nov. SK3146 as a potential probiotic strain.</title>
        <authorList>
            <person name="Jung H.I."/>
            <person name="Park S."/>
            <person name="Niu K.M."/>
            <person name="Lee S.W."/>
            <person name="Kothari D."/>
            <person name="Yi K.J."/>
            <person name="Kim S.K."/>
        </authorList>
    </citation>
    <scope>NUCLEOTIDE SEQUENCE</scope>
    <source>
        <strain evidence="6">SK3146</strain>
    </source>
</reference>
<organism evidence="6 7">
    <name type="scientific">Paenibacillus konkukensis</name>
    <dbReference type="NCBI Taxonomy" id="2020716"/>
    <lineage>
        <taxon>Bacteria</taxon>
        <taxon>Bacillati</taxon>
        <taxon>Bacillota</taxon>
        <taxon>Bacilli</taxon>
        <taxon>Bacillales</taxon>
        <taxon>Paenibacillaceae</taxon>
        <taxon>Paenibacillus</taxon>
    </lineage>
</organism>
<gene>
    <name evidence="6" type="ORF">SK3146_02787</name>
</gene>
<sequence length="172" mass="19353">MQHLGPTLGIALLVGLMIYRRTKRTIGLQKLVRSRLLFRTVLFAIIGCVLLYAGFLHPVNLIAAAAGLICGLVLAYYAVKHTEFEQRADGLYYRTHLWVNIAVLVLLVGRIAYRVMQMNAQAPMTDPPAGNPMEMYGRDPLTVGIFFVLVSYYIRFFTFLLRKEKELGSASV</sequence>
<reference evidence="6" key="1">
    <citation type="submission" date="2018-02" db="EMBL/GenBank/DDBJ databases">
        <authorList>
            <person name="Kim S.-K."/>
            <person name="Jung H.-I."/>
            <person name="Lee S.-W."/>
        </authorList>
    </citation>
    <scope>NUCLEOTIDE SEQUENCE</scope>
    <source>
        <strain evidence="6">SK3146</strain>
    </source>
</reference>
<evidence type="ECO:0000256" key="3">
    <source>
        <dbReference type="ARBA" id="ARBA00022989"/>
    </source>
</evidence>
<dbReference type="Pfam" id="PF07301">
    <property type="entry name" value="DUF1453"/>
    <property type="match status" value="1"/>
</dbReference>
<dbReference type="Proteomes" id="UP001057134">
    <property type="component" value="Chromosome"/>
</dbReference>
<feature type="transmembrane region" description="Helical" evidence="5">
    <location>
        <begin position="61"/>
        <end position="79"/>
    </location>
</feature>
<keyword evidence="4 5" id="KW-0472">Membrane</keyword>